<organism evidence="2 3">
    <name type="scientific">Oceanobacillus oncorhynchi</name>
    <dbReference type="NCBI Taxonomy" id="545501"/>
    <lineage>
        <taxon>Bacteria</taxon>
        <taxon>Bacillati</taxon>
        <taxon>Bacillota</taxon>
        <taxon>Bacilli</taxon>
        <taxon>Bacillales</taxon>
        <taxon>Bacillaceae</taxon>
        <taxon>Oceanobacillus</taxon>
    </lineage>
</organism>
<dbReference type="Pfam" id="PF12867">
    <property type="entry name" value="DinB_2"/>
    <property type="match status" value="1"/>
</dbReference>
<dbReference type="OrthoDB" id="2389280at2"/>
<keyword evidence="3" id="KW-1185">Reference proteome</keyword>
<evidence type="ECO:0000313" key="3">
    <source>
        <dbReference type="Proteomes" id="UP000040453"/>
    </source>
</evidence>
<accession>A0A0A1MKS5</accession>
<gene>
    <name evidence="2" type="ORF">BN997_00257</name>
</gene>
<sequence length="176" mass="21077">MYKNLPPLFDELQTMRDNYFHTEIFNSSIHIRAVPDKWSVAESIYHCYLLLKLTRIISAYYLPIACAYMKVRRPKVKRYMDDMSNIYSGKTMKAPSILKPKMKREYTLLELRDLLEEETEKVKTCIASLTKEQCYWIRYPDPVPGYPNVIQVVKLLRIHEEHHYRVVLEREAKSRK</sequence>
<dbReference type="InterPro" id="IPR034660">
    <property type="entry name" value="DinB/YfiT-like"/>
</dbReference>
<evidence type="ECO:0000259" key="1">
    <source>
        <dbReference type="Pfam" id="PF12867"/>
    </source>
</evidence>
<dbReference type="AlphaFoldDB" id="A0A0A1MKS5"/>
<proteinExistence type="predicted"/>
<dbReference type="SUPFAM" id="SSF109854">
    <property type="entry name" value="DinB/YfiT-like putative metalloenzymes"/>
    <property type="match status" value="1"/>
</dbReference>
<dbReference type="Gene3D" id="1.20.120.450">
    <property type="entry name" value="dinb family like domain"/>
    <property type="match status" value="1"/>
</dbReference>
<reference evidence="2 3" key="1">
    <citation type="submission" date="2014-11" db="EMBL/GenBank/DDBJ databases">
        <authorList>
            <person name="Urmite Genomes Urmite Genomes"/>
        </authorList>
    </citation>
    <scope>NUCLEOTIDE SEQUENCE [LARGE SCALE GENOMIC DNA]</scope>
    <source>
        <strain evidence="2 3">Oc5</strain>
    </source>
</reference>
<evidence type="ECO:0000313" key="2">
    <source>
        <dbReference type="EMBL" id="CEI80454.1"/>
    </source>
</evidence>
<dbReference type="InterPro" id="IPR024775">
    <property type="entry name" value="DinB-like"/>
</dbReference>
<feature type="domain" description="DinB-like" evidence="1">
    <location>
        <begin position="30"/>
        <end position="166"/>
    </location>
</feature>
<dbReference type="RefSeq" id="WP_042528934.1">
    <property type="nucleotide sequence ID" value="NZ_CDGG01000001.1"/>
</dbReference>
<protein>
    <recommendedName>
        <fullName evidence="1">DinB-like domain-containing protein</fullName>
    </recommendedName>
</protein>
<dbReference type="EMBL" id="CDGG01000001">
    <property type="protein sequence ID" value="CEI80454.1"/>
    <property type="molecule type" value="Genomic_DNA"/>
</dbReference>
<dbReference type="Proteomes" id="UP000040453">
    <property type="component" value="Unassembled WGS sequence"/>
</dbReference>
<dbReference type="STRING" id="545501.BN997_00257"/>
<name>A0A0A1MKS5_9BACI</name>